<evidence type="ECO:0000313" key="2">
    <source>
        <dbReference type="Proteomes" id="UP000828390"/>
    </source>
</evidence>
<evidence type="ECO:0000313" key="1">
    <source>
        <dbReference type="EMBL" id="KAH3739678.1"/>
    </source>
</evidence>
<comment type="caution">
    <text evidence="1">The sequence shown here is derived from an EMBL/GenBank/DDBJ whole genome shotgun (WGS) entry which is preliminary data.</text>
</comment>
<protein>
    <submittedName>
        <fullName evidence="1">Uncharacterized protein</fullName>
    </submittedName>
</protein>
<reference evidence="1" key="2">
    <citation type="submission" date="2020-11" db="EMBL/GenBank/DDBJ databases">
        <authorList>
            <person name="McCartney M.A."/>
            <person name="Auch B."/>
            <person name="Kono T."/>
            <person name="Mallez S."/>
            <person name="Becker A."/>
            <person name="Gohl D.M."/>
            <person name="Silverstein K.A.T."/>
            <person name="Koren S."/>
            <person name="Bechman K.B."/>
            <person name="Herman A."/>
            <person name="Abrahante J.E."/>
            <person name="Garbe J."/>
        </authorList>
    </citation>
    <scope>NUCLEOTIDE SEQUENCE</scope>
    <source>
        <strain evidence="1">Duluth1</strain>
        <tissue evidence="1">Whole animal</tissue>
    </source>
</reference>
<sequence length="113" mass="12745">MRYANITPSNSQNTYPESVQLSVVRPYIRADRLWAAARTPLETTEASTAVRVLVNTRIQTPGHRCRHCGLIVINSDIHAVASCQRLSAHRLTLLRKCHILPDTNPYEKVTLLL</sequence>
<dbReference type="EMBL" id="JAIWYP010000011">
    <property type="protein sequence ID" value="KAH3739678.1"/>
    <property type="molecule type" value="Genomic_DNA"/>
</dbReference>
<dbReference type="Proteomes" id="UP000828390">
    <property type="component" value="Unassembled WGS sequence"/>
</dbReference>
<dbReference type="AlphaFoldDB" id="A0A9D4D609"/>
<keyword evidence="2" id="KW-1185">Reference proteome</keyword>
<proteinExistence type="predicted"/>
<accession>A0A9D4D609</accession>
<name>A0A9D4D609_DREPO</name>
<reference evidence="1" key="1">
    <citation type="journal article" date="2019" name="bioRxiv">
        <title>The Genome of the Zebra Mussel, Dreissena polymorpha: A Resource for Invasive Species Research.</title>
        <authorList>
            <person name="McCartney M.A."/>
            <person name="Auch B."/>
            <person name="Kono T."/>
            <person name="Mallez S."/>
            <person name="Zhang Y."/>
            <person name="Obille A."/>
            <person name="Becker A."/>
            <person name="Abrahante J.E."/>
            <person name="Garbe J."/>
            <person name="Badalamenti J.P."/>
            <person name="Herman A."/>
            <person name="Mangelson H."/>
            <person name="Liachko I."/>
            <person name="Sullivan S."/>
            <person name="Sone E.D."/>
            <person name="Koren S."/>
            <person name="Silverstein K.A.T."/>
            <person name="Beckman K.B."/>
            <person name="Gohl D.M."/>
        </authorList>
    </citation>
    <scope>NUCLEOTIDE SEQUENCE</scope>
    <source>
        <strain evidence="1">Duluth1</strain>
        <tissue evidence="1">Whole animal</tissue>
    </source>
</reference>
<gene>
    <name evidence="1" type="ORF">DPMN_046333</name>
</gene>
<organism evidence="1 2">
    <name type="scientific">Dreissena polymorpha</name>
    <name type="common">Zebra mussel</name>
    <name type="synonym">Mytilus polymorpha</name>
    <dbReference type="NCBI Taxonomy" id="45954"/>
    <lineage>
        <taxon>Eukaryota</taxon>
        <taxon>Metazoa</taxon>
        <taxon>Spiralia</taxon>
        <taxon>Lophotrochozoa</taxon>
        <taxon>Mollusca</taxon>
        <taxon>Bivalvia</taxon>
        <taxon>Autobranchia</taxon>
        <taxon>Heteroconchia</taxon>
        <taxon>Euheterodonta</taxon>
        <taxon>Imparidentia</taxon>
        <taxon>Neoheterodontei</taxon>
        <taxon>Myida</taxon>
        <taxon>Dreissenoidea</taxon>
        <taxon>Dreissenidae</taxon>
        <taxon>Dreissena</taxon>
    </lineage>
</organism>